<evidence type="ECO:0000313" key="1">
    <source>
        <dbReference type="EMBL" id="MBC2835156.1"/>
    </source>
</evidence>
<dbReference type="RefSeq" id="WP_185796782.1">
    <property type="nucleotide sequence ID" value="NZ_JACLQD010000002.1"/>
</dbReference>
<comment type="caution">
    <text evidence="1">The sequence shown here is derived from an EMBL/GenBank/DDBJ whole genome shotgun (WGS) entry which is preliminary data.</text>
</comment>
<protein>
    <submittedName>
        <fullName evidence="1">Uncharacterized protein</fullName>
    </submittedName>
</protein>
<organism evidence="1 2">
    <name type="scientific">Paragemmobacter straminiformis</name>
    <dbReference type="NCBI Taxonomy" id="2045119"/>
    <lineage>
        <taxon>Bacteria</taxon>
        <taxon>Pseudomonadati</taxon>
        <taxon>Pseudomonadota</taxon>
        <taxon>Alphaproteobacteria</taxon>
        <taxon>Rhodobacterales</taxon>
        <taxon>Paracoccaceae</taxon>
        <taxon>Paragemmobacter</taxon>
    </lineage>
</organism>
<proteinExistence type="predicted"/>
<dbReference type="AlphaFoldDB" id="A0A842I6A4"/>
<name>A0A842I6A4_9RHOB</name>
<keyword evidence="2" id="KW-1185">Reference proteome</keyword>
<sequence length="174" mass="19768">MHIETSITCHRRIEEAAFLLGLSYRSTLRLIRDHEVCVVDECIDLGGLLLCLGVPSDVVVQSIHLKRIFLTGSELAQRLGISSRTVSTYARGTRRLEGFPRSIRISEKVRLFFESDLQEMEFGTSNQSDFTFTPVHAPNDPAESVITELNISTIQFNLEELIPRPPKNKRVRKK</sequence>
<evidence type="ECO:0000313" key="2">
    <source>
        <dbReference type="Proteomes" id="UP000555411"/>
    </source>
</evidence>
<reference evidence="1 2" key="1">
    <citation type="journal article" date="2017" name="Int. J. Syst. Evol. Microbiol.">
        <title>Gemmobacter straminiformis sp. nov., isolated from an artificial fountain.</title>
        <authorList>
            <person name="Kang J.Y."/>
            <person name="Kim M.J."/>
            <person name="Chun J."/>
            <person name="Son K.P."/>
            <person name="Jahng K.Y."/>
        </authorList>
    </citation>
    <scope>NUCLEOTIDE SEQUENCE [LARGE SCALE GENOMIC DNA]</scope>
    <source>
        <strain evidence="1 2">CAM-8</strain>
    </source>
</reference>
<dbReference type="EMBL" id="JACLQD010000002">
    <property type="protein sequence ID" value="MBC2835156.1"/>
    <property type="molecule type" value="Genomic_DNA"/>
</dbReference>
<gene>
    <name evidence="1" type="ORF">H7F16_06520</name>
</gene>
<dbReference type="Proteomes" id="UP000555411">
    <property type="component" value="Unassembled WGS sequence"/>
</dbReference>
<accession>A0A842I6A4</accession>